<gene>
    <name evidence="1" type="ORF">IB75_07790</name>
</gene>
<sequence>MSFPNFFDEAPVVRVRDPLAQLLGASADGIIDYRYADAVRLAGHSCPTVVGAFLTGRAALAALYPDTLPERGGVTVQMPAPEHDGTSGVMAQVLTLLTGAAGGGGFKGLGGRFARNSLLDFASASGTNGGAVHFKRLDTGTAVAVSFNAGTVPMDAAQQKRIMAVLQGYADTEVLAAFAEAWQDRVRRLLLEHADDPETIHVTELITGDNAA</sequence>
<proteinExistence type="predicted"/>
<reference evidence="1 2" key="1">
    <citation type="submission" date="2014-07" db="EMBL/GenBank/DDBJ databases">
        <title>Comparative analysis of Nitrosococcus oceani genome inventories of strains from Pacific and Atlantic gyres.</title>
        <authorList>
            <person name="Lim C.K."/>
            <person name="Wang L."/>
            <person name="Sayavedra-Soto L.A."/>
            <person name="Klotz M.G."/>
        </authorList>
    </citation>
    <scope>NUCLEOTIDE SEQUENCE [LARGE SCALE GENOMIC DNA]</scope>
    <source>
        <strain evidence="1 2">C-27</strain>
    </source>
</reference>
<organism evidence="1 2">
    <name type="scientific">Nitrosococcus oceani C-27</name>
    <dbReference type="NCBI Taxonomy" id="314279"/>
    <lineage>
        <taxon>Bacteria</taxon>
        <taxon>Pseudomonadati</taxon>
        <taxon>Pseudomonadota</taxon>
        <taxon>Gammaproteobacteria</taxon>
        <taxon>Chromatiales</taxon>
        <taxon>Chromatiaceae</taxon>
        <taxon>Nitrosococcus</taxon>
    </lineage>
</organism>
<accession>A0A0E2Z2H1</accession>
<name>A0A0E2Z2H1_9GAMM</name>
<dbReference type="AlphaFoldDB" id="A0A0E2Z2H1"/>
<dbReference type="Proteomes" id="UP000028839">
    <property type="component" value="Unassembled WGS sequence"/>
</dbReference>
<evidence type="ECO:0008006" key="3">
    <source>
        <dbReference type="Google" id="ProtNLM"/>
    </source>
</evidence>
<dbReference type="EMBL" id="JPGN01000043">
    <property type="protein sequence ID" value="KFI19699.1"/>
    <property type="molecule type" value="Genomic_DNA"/>
</dbReference>
<dbReference type="HOGENOM" id="CLU_1253797_0_0_6"/>
<dbReference type="OrthoDB" id="259311at2"/>
<evidence type="ECO:0000313" key="2">
    <source>
        <dbReference type="Proteomes" id="UP000028839"/>
    </source>
</evidence>
<evidence type="ECO:0000313" key="1">
    <source>
        <dbReference type="EMBL" id="KFI19699.1"/>
    </source>
</evidence>
<comment type="caution">
    <text evidence="1">The sequence shown here is derived from an EMBL/GenBank/DDBJ whole genome shotgun (WGS) entry which is preliminary data.</text>
</comment>
<protein>
    <recommendedName>
        <fullName evidence="3">Formylmethanofuran dehydrogenase subunit E domain-containing protein</fullName>
    </recommendedName>
</protein>